<dbReference type="AlphaFoldDB" id="A0A0A2F2V3"/>
<reference evidence="1 2" key="1">
    <citation type="submission" date="2014-08" db="EMBL/GenBank/DDBJ databases">
        <title>Porphyromonas cangingivalis strain:COT-109_OH1386 Genome sequencing.</title>
        <authorList>
            <person name="Wallis C."/>
            <person name="Deusch O."/>
            <person name="O'Flynn C."/>
            <person name="Davis I."/>
            <person name="Jospin G."/>
            <person name="Darling A.E."/>
            <person name="Coil D.A."/>
            <person name="Alexiev A."/>
            <person name="Horsfall A."/>
            <person name="Kirkwood N."/>
            <person name="Harris S."/>
            <person name="Eisen J.A."/>
        </authorList>
    </citation>
    <scope>NUCLEOTIDE SEQUENCE [LARGE SCALE GENOMIC DNA]</scope>
    <source>
        <strain evidence="2">COT-109 OH1386</strain>
    </source>
</reference>
<dbReference type="Proteomes" id="UP000030125">
    <property type="component" value="Unassembled WGS sequence"/>
</dbReference>
<keyword evidence="2" id="KW-1185">Reference proteome</keyword>
<gene>
    <name evidence="1" type="ORF">HQ35_01825</name>
</gene>
<dbReference type="EMBL" id="JQJD01000007">
    <property type="protein sequence ID" value="KGN82809.1"/>
    <property type="molecule type" value="Genomic_DNA"/>
</dbReference>
<proteinExistence type="predicted"/>
<organism evidence="1 2">
    <name type="scientific">Porphyromonas cangingivalis</name>
    <dbReference type="NCBI Taxonomy" id="36874"/>
    <lineage>
        <taxon>Bacteria</taxon>
        <taxon>Pseudomonadati</taxon>
        <taxon>Bacteroidota</taxon>
        <taxon>Bacteroidia</taxon>
        <taxon>Bacteroidales</taxon>
        <taxon>Porphyromonadaceae</taxon>
        <taxon>Porphyromonas</taxon>
    </lineage>
</organism>
<protein>
    <submittedName>
        <fullName evidence="1">Uncharacterized protein</fullName>
    </submittedName>
</protein>
<sequence length="229" mass="26530">MLCSVVLLFSCQSTLEERAQEAVKAELYKNLYDFDSYEPLETKVDSAFNISVHNSDFMTLMAHSEVFSERLKALKRIFEAAERDIASWSSLRSYGGTAAYEYNKAKKERAKTFQEIKKLEKEFFQWVIQIKRTLKESDGSSFIGWKVIHKYRVKTRGGIPDLSQEIYIFSKDFKELFLSTSAETYHANAQIASLILEKYPPEENLQQAIDNWEKFATEDIVIQILEASI</sequence>
<evidence type="ECO:0000313" key="2">
    <source>
        <dbReference type="Proteomes" id="UP000030125"/>
    </source>
</evidence>
<comment type="caution">
    <text evidence="1">The sequence shown here is derived from an EMBL/GenBank/DDBJ whole genome shotgun (WGS) entry which is preliminary data.</text>
</comment>
<evidence type="ECO:0000313" key="1">
    <source>
        <dbReference type="EMBL" id="KGN82809.1"/>
    </source>
</evidence>
<name>A0A0A2F2V3_PORCN</name>
<accession>A0A0A2F2V3</accession>